<evidence type="ECO:0000313" key="3">
    <source>
        <dbReference type="Proteomes" id="UP000886476"/>
    </source>
</evidence>
<proteinExistence type="predicted"/>
<keyword evidence="1" id="KW-0472">Membrane</keyword>
<keyword evidence="1" id="KW-1133">Transmembrane helix</keyword>
<sequence length="236" mass="24214">MSAGLFRLPGRKLGGAAAAAERRGNDAYIPLGAAVSGLAALALIMCGAVGWLIMSVDDGEPSDPSLARLTLDHPSGQFEGEEDGTEPSRGFASVVPGVADSANAPPAPPFAVRSGPSLMDANASLAPAMQAAPSAAFDPAALSGLRISSQSWRRGGLGSKALVTFTLRNTSAFTIKDVEINCAFSRRDGSHVTDRRRVVPGEIRSGGRRTFAAVHVGFVNVNVSTAKCALVAATKI</sequence>
<reference evidence="2" key="1">
    <citation type="submission" date="2020-05" db="EMBL/GenBank/DDBJ databases">
        <title>Nod-independent and nitrogen-fixing Bradyrhizobium aeschynomene sp. nov. isolated from nodules of Aeschynomene indica.</title>
        <authorList>
            <person name="Zhang Z."/>
        </authorList>
    </citation>
    <scope>NUCLEOTIDE SEQUENCE</scope>
    <source>
        <strain evidence="2">83012</strain>
    </source>
</reference>
<evidence type="ECO:0000313" key="2">
    <source>
        <dbReference type="EMBL" id="NPU63699.1"/>
    </source>
</evidence>
<organism evidence="2 3">
    <name type="scientific">Bradyrhizobium aeschynomenes</name>
    <dbReference type="NCBI Taxonomy" id="2734909"/>
    <lineage>
        <taxon>Bacteria</taxon>
        <taxon>Pseudomonadati</taxon>
        <taxon>Pseudomonadota</taxon>
        <taxon>Alphaproteobacteria</taxon>
        <taxon>Hyphomicrobiales</taxon>
        <taxon>Nitrobacteraceae</taxon>
        <taxon>Bradyrhizobium</taxon>
    </lineage>
</organism>
<keyword evidence="1" id="KW-0812">Transmembrane</keyword>
<keyword evidence="3" id="KW-1185">Reference proteome</keyword>
<feature type="transmembrane region" description="Helical" evidence="1">
    <location>
        <begin position="31"/>
        <end position="54"/>
    </location>
</feature>
<name>A0ABX2C8X9_9BRAD</name>
<gene>
    <name evidence="2" type="ORF">HL667_01670</name>
</gene>
<dbReference type="EMBL" id="JABFDN010000001">
    <property type="protein sequence ID" value="NPU63699.1"/>
    <property type="molecule type" value="Genomic_DNA"/>
</dbReference>
<accession>A0ABX2C8X9</accession>
<comment type="caution">
    <text evidence="2">The sequence shown here is derived from an EMBL/GenBank/DDBJ whole genome shotgun (WGS) entry which is preliminary data.</text>
</comment>
<dbReference type="Proteomes" id="UP000886476">
    <property type="component" value="Unassembled WGS sequence"/>
</dbReference>
<protein>
    <submittedName>
        <fullName evidence="2">Uncharacterized protein</fullName>
    </submittedName>
</protein>
<evidence type="ECO:0000256" key="1">
    <source>
        <dbReference type="SAM" id="Phobius"/>
    </source>
</evidence>